<sequence length="129" mass="12740">MTVLTTPLPATAPPSATPGARALLELACARLRALGILAAGGLPGDAGATRVALSAALLARFPAAACSYAFWTAEEESAFDAAGALTRPLLLHVNGSPVLAAVQAALAERGLAAVAGPEPLTLLVLPHAA</sequence>
<evidence type="ECO:0000313" key="1">
    <source>
        <dbReference type="EMBL" id="SNR94603.1"/>
    </source>
</evidence>
<dbReference type="RefSeq" id="WP_089402514.1">
    <property type="nucleotide sequence ID" value="NZ_FZOH01000001.1"/>
</dbReference>
<keyword evidence="2" id="KW-1185">Reference proteome</keyword>
<gene>
    <name evidence="1" type="ORF">SAMN04488107_0782</name>
</gene>
<organism evidence="1 2">
    <name type="scientific">Geodermatophilus saharensis</name>
    <dbReference type="NCBI Taxonomy" id="1137994"/>
    <lineage>
        <taxon>Bacteria</taxon>
        <taxon>Bacillati</taxon>
        <taxon>Actinomycetota</taxon>
        <taxon>Actinomycetes</taxon>
        <taxon>Geodermatophilales</taxon>
        <taxon>Geodermatophilaceae</taxon>
        <taxon>Geodermatophilus</taxon>
    </lineage>
</organism>
<reference evidence="2" key="1">
    <citation type="submission" date="2017-06" db="EMBL/GenBank/DDBJ databases">
        <authorList>
            <person name="Varghese N."/>
            <person name="Submissions S."/>
        </authorList>
    </citation>
    <scope>NUCLEOTIDE SEQUENCE [LARGE SCALE GENOMIC DNA]</scope>
    <source>
        <strain evidence="2">DSM 45423</strain>
    </source>
</reference>
<protein>
    <submittedName>
        <fullName evidence="1">Uncharacterized protein</fullName>
    </submittedName>
</protein>
<evidence type="ECO:0000313" key="2">
    <source>
        <dbReference type="Proteomes" id="UP000198386"/>
    </source>
</evidence>
<dbReference type="EMBL" id="FZOH01000001">
    <property type="protein sequence ID" value="SNR94603.1"/>
    <property type="molecule type" value="Genomic_DNA"/>
</dbReference>
<accession>A0A239AI32</accession>
<dbReference type="Proteomes" id="UP000198386">
    <property type="component" value="Unassembled WGS sequence"/>
</dbReference>
<proteinExistence type="predicted"/>
<dbReference type="AlphaFoldDB" id="A0A239AI32"/>
<name>A0A239AI32_9ACTN</name>